<dbReference type="HOGENOM" id="CLU_035157_1_0_1"/>
<dbReference type="PANTHER" id="PTHR40079:SF4">
    <property type="entry name" value="GH26 DOMAIN-CONTAINING PROTEIN-RELATED"/>
    <property type="match status" value="1"/>
</dbReference>
<dbReference type="InterPro" id="IPR000805">
    <property type="entry name" value="Glyco_hydro_26"/>
</dbReference>
<dbReference type="AlphaFoldDB" id="M5G5V4"/>
<dbReference type="Gene3D" id="3.20.20.80">
    <property type="entry name" value="Glycosidases"/>
    <property type="match status" value="1"/>
</dbReference>
<dbReference type="InterPro" id="IPR022790">
    <property type="entry name" value="GH26_dom"/>
</dbReference>
<dbReference type="InterPro" id="IPR017853">
    <property type="entry name" value="GH"/>
</dbReference>
<keyword evidence="9" id="KW-1185">Reference proteome</keyword>
<dbReference type="OrthoDB" id="428177at2759"/>
<keyword evidence="6" id="KW-0732">Signal</keyword>
<feature type="domain" description="GH26" evidence="7">
    <location>
        <begin position="1"/>
        <end position="372"/>
    </location>
</feature>
<evidence type="ECO:0000256" key="6">
    <source>
        <dbReference type="SAM" id="SignalP"/>
    </source>
</evidence>
<dbReference type="GeneID" id="63692244"/>
<proteinExistence type="inferred from homology"/>
<feature type="active site" description="Nucleophile" evidence="4">
    <location>
        <position position="290"/>
    </location>
</feature>
<keyword evidence="2 4" id="KW-0378">Hydrolase</keyword>
<keyword evidence="5" id="KW-0812">Transmembrane</keyword>
<dbReference type="GO" id="GO:0016985">
    <property type="term" value="F:mannan endo-1,4-beta-mannosidase activity"/>
    <property type="evidence" value="ECO:0007669"/>
    <property type="project" value="InterPro"/>
</dbReference>
<comment type="similarity">
    <text evidence="1 4">Belongs to the glycosyl hydrolase 26 family.</text>
</comment>
<evidence type="ECO:0000256" key="1">
    <source>
        <dbReference type="ARBA" id="ARBA00007754"/>
    </source>
</evidence>
<dbReference type="EMBL" id="JH795859">
    <property type="protein sequence ID" value="EJU03595.1"/>
    <property type="molecule type" value="Genomic_DNA"/>
</dbReference>
<evidence type="ECO:0000256" key="3">
    <source>
        <dbReference type="ARBA" id="ARBA00023295"/>
    </source>
</evidence>
<dbReference type="RefSeq" id="XP_040630489.1">
    <property type="nucleotide sequence ID" value="XM_040777182.1"/>
</dbReference>
<gene>
    <name evidence="8" type="ORF">DACRYDRAFT_93909</name>
</gene>
<reference evidence="8 9" key="1">
    <citation type="journal article" date="2012" name="Science">
        <title>The Paleozoic origin of enzymatic lignin decomposition reconstructed from 31 fungal genomes.</title>
        <authorList>
            <person name="Floudas D."/>
            <person name="Binder M."/>
            <person name="Riley R."/>
            <person name="Barry K."/>
            <person name="Blanchette R.A."/>
            <person name="Henrissat B."/>
            <person name="Martinez A.T."/>
            <person name="Otillar R."/>
            <person name="Spatafora J.W."/>
            <person name="Yadav J.S."/>
            <person name="Aerts A."/>
            <person name="Benoit I."/>
            <person name="Boyd A."/>
            <person name="Carlson A."/>
            <person name="Copeland A."/>
            <person name="Coutinho P.M."/>
            <person name="de Vries R.P."/>
            <person name="Ferreira P."/>
            <person name="Findley K."/>
            <person name="Foster B."/>
            <person name="Gaskell J."/>
            <person name="Glotzer D."/>
            <person name="Gorecki P."/>
            <person name="Heitman J."/>
            <person name="Hesse C."/>
            <person name="Hori C."/>
            <person name="Igarashi K."/>
            <person name="Jurgens J.A."/>
            <person name="Kallen N."/>
            <person name="Kersten P."/>
            <person name="Kohler A."/>
            <person name="Kuees U."/>
            <person name="Kumar T.K.A."/>
            <person name="Kuo A."/>
            <person name="LaButti K."/>
            <person name="Larrondo L.F."/>
            <person name="Lindquist E."/>
            <person name="Ling A."/>
            <person name="Lombard V."/>
            <person name="Lucas S."/>
            <person name="Lundell T."/>
            <person name="Martin R."/>
            <person name="McLaughlin D.J."/>
            <person name="Morgenstern I."/>
            <person name="Morin E."/>
            <person name="Murat C."/>
            <person name="Nagy L.G."/>
            <person name="Nolan M."/>
            <person name="Ohm R.A."/>
            <person name="Patyshakuliyeva A."/>
            <person name="Rokas A."/>
            <person name="Ruiz-Duenas F.J."/>
            <person name="Sabat G."/>
            <person name="Salamov A."/>
            <person name="Samejima M."/>
            <person name="Schmutz J."/>
            <person name="Slot J.C."/>
            <person name="St John F."/>
            <person name="Stenlid J."/>
            <person name="Sun H."/>
            <person name="Sun S."/>
            <person name="Syed K."/>
            <person name="Tsang A."/>
            <person name="Wiebenga A."/>
            <person name="Young D."/>
            <person name="Pisabarro A."/>
            <person name="Eastwood D.C."/>
            <person name="Martin F."/>
            <person name="Cullen D."/>
            <person name="Grigoriev I.V."/>
            <person name="Hibbett D.S."/>
        </authorList>
    </citation>
    <scope>NUCLEOTIDE SEQUENCE [LARGE SCALE GENOMIC DNA]</scope>
    <source>
        <strain evidence="8 9">DJM-731 SS1</strain>
    </source>
</reference>
<keyword evidence="3 4" id="KW-0326">Glycosidase</keyword>
<evidence type="ECO:0000256" key="5">
    <source>
        <dbReference type="SAM" id="Phobius"/>
    </source>
</evidence>
<dbReference type="SUPFAM" id="SSF51445">
    <property type="entry name" value="(Trans)glycosidases"/>
    <property type="match status" value="1"/>
</dbReference>
<organism evidence="8 9">
    <name type="scientific">Dacryopinax primogenitus (strain DJM 731)</name>
    <name type="common">Brown rot fungus</name>
    <dbReference type="NCBI Taxonomy" id="1858805"/>
    <lineage>
        <taxon>Eukaryota</taxon>
        <taxon>Fungi</taxon>
        <taxon>Dikarya</taxon>
        <taxon>Basidiomycota</taxon>
        <taxon>Agaricomycotina</taxon>
        <taxon>Dacrymycetes</taxon>
        <taxon>Dacrymycetales</taxon>
        <taxon>Dacrymycetaceae</taxon>
        <taxon>Dacryopinax</taxon>
    </lineage>
</organism>
<name>M5G5V4_DACPD</name>
<feature type="signal peptide" evidence="6">
    <location>
        <begin position="1"/>
        <end position="16"/>
    </location>
</feature>
<dbReference type="STRING" id="1858805.M5G5V4"/>
<protein>
    <submittedName>
        <fullName evidence="8">Glycoside hydrolase</fullName>
    </submittedName>
</protein>
<keyword evidence="5" id="KW-1133">Transmembrane helix</keyword>
<accession>M5G5V4</accession>
<dbReference type="Proteomes" id="UP000030653">
    <property type="component" value="Unassembled WGS sequence"/>
</dbReference>
<dbReference type="OMA" id="ESGSAYH"/>
<dbReference type="PANTHER" id="PTHR40079">
    <property type="entry name" value="MANNAN ENDO-1,4-BETA-MANNOSIDASE E-RELATED"/>
    <property type="match status" value="1"/>
</dbReference>
<evidence type="ECO:0000259" key="7">
    <source>
        <dbReference type="PROSITE" id="PS51764"/>
    </source>
</evidence>
<feature type="chain" id="PRO_5004067496" evidence="6">
    <location>
        <begin position="17"/>
        <end position="459"/>
    </location>
</feature>
<evidence type="ECO:0000256" key="4">
    <source>
        <dbReference type="PROSITE-ProRule" id="PRU01100"/>
    </source>
</evidence>
<feature type="transmembrane region" description="Helical" evidence="5">
    <location>
        <begin position="435"/>
        <end position="457"/>
    </location>
</feature>
<keyword evidence="5" id="KW-0472">Membrane</keyword>
<feature type="active site" description="Proton donor" evidence="4">
    <location>
        <position position="140"/>
    </location>
</feature>
<dbReference type="PROSITE" id="PS51764">
    <property type="entry name" value="GH26"/>
    <property type="match status" value="1"/>
</dbReference>
<evidence type="ECO:0000256" key="2">
    <source>
        <dbReference type="ARBA" id="ARBA00022801"/>
    </source>
</evidence>
<dbReference type="GO" id="GO:0006080">
    <property type="term" value="P:substituted mannan metabolic process"/>
    <property type="evidence" value="ECO:0007669"/>
    <property type="project" value="InterPro"/>
</dbReference>
<evidence type="ECO:0000313" key="9">
    <source>
        <dbReference type="Proteomes" id="UP000030653"/>
    </source>
</evidence>
<evidence type="ECO:0000313" key="8">
    <source>
        <dbReference type="EMBL" id="EJU03595.1"/>
    </source>
</evidence>
<sequence length="459" mass="50034">MLAASLLLSLITVISGQNTTAGLALNEPPDGQLYLGAWVDTSVTSGDSPLAFNVRLGRNTSWFQASQNIPQDPYDDVTGTGGIINATKVFETNTDAGVYVTVYPNDGLDAVNVQDLASLGVQLQSYITAGHAVFLRFAPEMNGNWDIWGTQPTLFKAVWKTMYTTVKSSCPSCAIVWSPNAASGYPYGITSDTIANATDRAALDTNGDGTYDNTDDAYSPYYPGDDYVDWTGVSYYYKGVYPNAYNIIQQPGYMATAMTGWLQDNGDSGGTQYTEFYQTYCTRKPCMLSESGAAWHVNQTQIPTYDGFVSPDQEQLEQGWWADGITNETFLSMFPRLKMLMLFEWEKVETDNDIPTLRDFRLTNNSDVLTGFTQALEEVAQRYIWASSLPIPTSGAGSPDQVPMPQQTVHRATPYRASTPTSLSLFSSDGIPTLILGWTTAVAVLASGAALGASLILRM</sequence>